<reference evidence="2" key="1">
    <citation type="submission" date="2020-07" db="EMBL/GenBank/DDBJ databases">
        <title>Clinical and genomic characterization of carbapenemase-producing Enterobacterales causing secondary infections during the COVID-19 crisis at a New York City hospital.</title>
        <authorList>
            <person name="Gomez-Simmonds A."/>
            <person name="Annavajhala M.K."/>
            <person name="Uhlemann A.-C."/>
        </authorList>
    </citation>
    <scope>NUCLEOTIDE SEQUENCE</scope>
    <source>
        <strain evidence="2">NK1396</strain>
    </source>
</reference>
<organism evidence="2 3">
    <name type="scientific">Enterobacter hormaechei</name>
    <dbReference type="NCBI Taxonomy" id="158836"/>
    <lineage>
        <taxon>Bacteria</taxon>
        <taxon>Pseudomonadati</taxon>
        <taxon>Pseudomonadota</taxon>
        <taxon>Gammaproteobacteria</taxon>
        <taxon>Enterobacterales</taxon>
        <taxon>Enterobacteriaceae</taxon>
        <taxon>Enterobacter</taxon>
        <taxon>Enterobacter cloacae complex</taxon>
    </lineage>
</organism>
<dbReference type="AlphaFoldDB" id="A0A927DNC4"/>
<accession>A0A927DNC4</accession>
<comment type="caution">
    <text evidence="2">The sequence shown here is derived from an EMBL/GenBank/DDBJ whole genome shotgun (WGS) entry which is preliminary data.</text>
</comment>
<dbReference type="Proteomes" id="UP000655273">
    <property type="component" value="Unassembled WGS sequence"/>
</dbReference>
<sequence>MKKIRHVCQAGTAAERVHALTGGDVLAIADDASVGPLHDIDLPVPRLRAAFWEAVFNGDPDMAGMDWHRELGQIRYQLSILLREGDEIVIWAGHHPTEQLLRRRIHGWLQDISTPVYEVQCSTG</sequence>
<feature type="domain" description="DUF1835" evidence="1">
    <location>
        <begin position="21"/>
        <end position="121"/>
    </location>
</feature>
<proteinExistence type="predicted"/>
<evidence type="ECO:0000313" key="2">
    <source>
        <dbReference type="EMBL" id="MBD3707661.1"/>
    </source>
</evidence>
<evidence type="ECO:0000313" key="3">
    <source>
        <dbReference type="Proteomes" id="UP000655273"/>
    </source>
</evidence>
<dbReference type="EMBL" id="JACXTA010000018">
    <property type="protein sequence ID" value="MBD3707661.1"/>
    <property type="molecule type" value="Genomic_DNA"/>
</dbReference>
<gene>
    <name evidence="2" type="ORF">IE983_25535</name>
</gene>
<evidence type="ECO:0000259" key="1">
    <source>
        <dbReference type="Pfam" id="PF08874"/>
    </source>
</evidence>
<protein>
    <submittedName>
        <fullName evidence="2">DUF1835 domain-containing protein</fullName>
    </submittedName>
</protein>
<dbReference type="Pfam" id="PF08874">
    <property type="entry name" value="DUF1835"/>
    <property type="match status" value="1"/>
</dbReference>
<dbReference type="InterPro" id="IPR014973">
    <property type="entry name" value="DUF1835"/>
</dbReference>
<name>A0A927DNC4_9ENTR</name>